<name>A0A5L4M7N9_CAMFE</name>
<sequence>MNNSLFSTSRLPADNFLSGSLIGFIASSAISLNQVKYGQIDTKTAMKKVLKISIESGIAAGFGIWASNDVVQGKYINAAIKVAAGLSMIKATNSILKENK</sequence>
<evidence type="ECO:0000313" key="2">
    <source>
        <dbReference type="EMBL" id="EAK0452074.1"/>
    </source>
</evidence>
<accession>A0A5L4M7N9</accession>
<dbReference type="RefSeq" id="WP_065844206.1">
    <property type="nucleotide sequence ID" value="NZ_AABUZP020000005.1"/>
</dbReference>
<reference evidence="3 4" key="1">
    <citation type="submission" date="2018-05" db="EMBL/GenBank/DDBJ databases">
        <authorList>
            <consortium name="PulseNet: The National Subtyping Network for Foodborne Disease Surveillance"/>
            <person name="Tarr C.L."/>
            <person name="Trees E."/>
            <person name="Katz L.S."/>
            <person name="Carleton-Romer H.A."/>
            <person name="Stroika S."/>
            <person name="Kucerova Z."/>
            <person name="Roache K.F."/>
            <person name="Sabol A.L."/>
            <person name="Besser J."/>
            <person name="Gerner-Smidt P."/>
        </authorList>
    </citation>
    <scope>NUCLEOTIDE SEQUENCE</scope>
    <source>
        <strain evidence="2">2014D-0197</strain>
        <strain evidence="1 4">2016D-0221</strain>
        <strain evidence="3">D4313</strain>
    </source>
</reference>
<proteinExistence type="predicted"/>
<evidence type="ECO:0000313" key="4">
    <source>
        <dbReference type="Proteomes" id="UP000557842"/>
    </source>
</evidence>
<comment type="caution">
    <text evidence="3">The sequence shown here is derived from an EMBL/GenBank/DDBJ whole genome shotgun (WGS) entry which is preliminary data.</text>
</comment>
<protein>
    <submittedName>
        <fullName evidence="3">Uncharacterized protein</fullName>
    </submittedName>
</protein>
<evidence type="ECO:0000313" key="1">
    <source>
        <dbReference type="EMBL" id="EAI5407947.1"/>
    </source>
</evidence>
<dbReference type="AlphaFoldDB" id="A0A5L4M7N9"/>
<dbReference type="EMBL" id="AABQDW010000006">
    <property type="protein sequence ID" value="EAI5407947.1"/>
    <property type="molecule type" value="Genomic_DNA"/>
</dbReference>
<dbReference type="Proteomes" id="UP000557842">
    <property type="component" value="Unassembled WGS sequence"/>
</dbReference>
<gene>
    <name evidence="2" type="ORF">AAH17_00150</name>
    <name evidence="3" type="ORF">AAH24_02210</name>
    <name evidence="1" type="ORF">BVH53_04450</name>
</gene>
<evidence type="ECO:0000313" key="3">
    <source>
        <dbReference type="EMBL" id="EAK0468186.1"/>
    </source>
</evidence>
<dbReference type="EMBL" id="AACCXK010000001">
    <property type="protein sequence ID" value="EAK0452074.1"/>
    <property type="molecule type" value="Genomic_DNA"/>
</dbReference>
<dbReference type="Pfam" id="PF26373">
    <property type="entry name" value="MamC"/>
    <property type="match status" value="1"/>
</dbReference>
<organism evidence="3">
    <name type="scientific">Campylobacter fetus</name>
    <dbReference type="NCBI Taxonomy" id="196"/>
    <lineage>
        <taxon>Bacteria</taxon>
        <taxon>Pseudomonadati</taxon>
        <taxon>Campylobacterota</taxon>
        <taxon>Epsilonproteobacteria</taxon>
        <taxon>Campylobacterales</taxon>
        <taxon>Campylobacteraceae</taxon>
        <taxon>Campylobacter</taxon>
    </lineage>
</organism>
<dbReference type="EMBL" id="AACCXM010000001">
    <property type="protein sequence ID" value="EAK0468186.1"/>
    <property type="molecule type" value="Genomic_DNA"/>
</dbReference>
<dbReference type="InterPro" id="IPR058956">
    <property type="entry name" value="MamC"/>
</dbReference>